<feature type="domain" description="Surface glycan-binding protein B xyloglucan binding" evidence="2">
    <location>
        <begin position="534"/>
        <end position="668"/>
    </location>
</feature>
<dbReference type="GO" id="GO:0030247">
    <property type="term" value="F:polysaccharide binding"/>
    <property type="evidence" value="ECO:0007669"/>
    <property type="project" value="InterPro"/>
</dbReference>
<dbReference type="PROSITE" id="PS51257">
    <property type="entry name" value="PROKAR_LIPOPROTEIN"/>
    <property type="match status" value="1"/>
</dbReference>
<feature type="chain" id="PRO_5019525822" description="Surface glycan-binding protein B xyloglucan binding domain-containing protein" evidence="1">
    <location>
        <begin position="26"/>
        <end position="674"/>
    </location>
</feature>
<comment type="caution">
    <text evidence="3">The sequence shown here is derived from an EMBL/GenBank/DDBJ whole genome shotgun (WGS) entry which is preliminary data.</text>
</comment>
<dbReference type="InterPro" id="IPR040475">
    <property type="entry name" value="SGBP_B_XBD"/>
</dbReference>
<dbReference type="InterPro" id="IPR014756">
    <property type="entry name" value="Ig_E-set"/>
</dbReference>
<reference evidence="3 4" key="1">
    <citation type="submission" date="2018-08" db="EMBL/GenBank/DDBJ databases">
        <title>A genome reference for cultivated species of the human gut microbiota.</title>
        <authorList>
            <person name="Zou Y."/>
            <person name="Xue W."/>
            <person name="Luo G."/>
        </authorList>
    </citation>
    <scope>NUCLEOTIDE SEQUENCE [LARGE SCALE GENOMIC DNA]</scope>
    <source>
        <strain evidence="3 4">AF19-1AC</strain>
    </source>
</reference>
<dbReference type="Proteomes" id="UP000285159">
    <property type="component" value="Unassembled WGS sequence"/>
</dbReference>
<dbReference type="RefSeq" id="WP_118468598.1">
    <property type="nucleotide sequence ID" value="NZ_CABIZW010000001.1"/>
</dbReference>
<evidence type="ECO:0000313" key="4">
    <source>
        <dbReference type="Proteomes" id="UP000285159"/>
    </source>
</evidence>
<evidence type="ECO:0000256" key="1">
    <source>
        <dbReference type="SAM" id="SignalP"/>
    </source>
</evidence>
<dbReference type="InterPro" id="IPR013783">
    <property type="entry name" value="Ig-like_fold"/>
</dbReference>
<evidence type="ECO:0000259" key="2">
    <source>
        <dbReference type="Pfam" id="PF18329"/>
    </source>
</evidence>
<dbReference type="EMBL" id="QRWP01000011">
    <property type="protein sequence ID" value="RGT31022.1"/>
    <property type="molecule type" value="Genomic_DNA"/>
</dbReference>
<evidence type="ECO:0000313" key="3">
    <source>
        <dbReference type="EMBL" id="RGT31022.1"/>
    </source>
</evidence>
<accession>A0A412N0J3</accession>
<dbReference type="SUPFAM" id="SSF81296">
    <property type="entry name" value="E set domains"/>
    <property type="match status" value="1"/>
</dbReference>
<proteinExistence type="predicted"/>
<organism evidence="3 4">
    <name type="scientific">Bacteroides clarus</name>
    <dbReference type="NCBI Taxonomy" id="626929"/>
    <lineage>
        <taxon>Bacteria</taxon>
        <taxon>Pseudomonadati</taxon>
        <taxon>Bacteroidota</taxon>
        <taxon>Bacteroidia</taxon>
        <taxon>Bacteroidales</taxon>
        <taxon>Bacteroidaceae</taxon>
        <taxon>Bacteroides</taxon>
    </lineage>
</organism>
<keyword evidence="1" id="KW-0732">Signal</keyword>
<gene>
    <name evidence="3" type="ORF">DWX38_12610</name>
</gene>
<dbReference type="Gene3D" id="2.60.40.10">
    <property type="entry name" value="Immunoglobulins"/>
    <property type="match status" value="4"/>
</dbReference>
<sequence length="674" mass="73391">MMKTKQYFKYSRLFFLLLVIGAGLMSCEDEDKYGKTATDSAKAVIESVRVMENEEWTPIVQVRIGTAVRIEGNNLENVSAVYFNGYEVVADDFTNFGKTYIEATVPEETPIGHQVADEAVKNTVRAVTDINEFTSALNIISKSLNISGIALYNSEEATVPGATTVSEAELGSKIQIQGAGLDFVTAVYFNGKQTEEKFISQSAGGITLHIPNDTPLGTNVEADADRNTITVETEFGEKFIYSFVIKGNPPTLAEVRSADGTEVITTTTTFGGEILRLVGTHLETVTKVYCNGVEITEFTAEAETIVLTLPADLPVGSAVKDESVKNTIRVVSDFGEAVLNLEFRGPAPIVDRVSHTLAKAGERIRIYGHNFANVTKVVFPGDVSVTTKGTGEEPETGTFIINEAGTTIDVIVPDGGDALPGALYVEAEADNGGYSYSYMNCKDNIFISSFNSNNDAYKSGGTGDISTTNAEIPSNEDLFWCTKPLNIRTFGDFGNGVQHHGLSFDATSNGEESLGSRKELSFAFNPSIMLEKVSANVTSCDNLAIQFDCYLSNEQSNKWQTGAIRWNLGLGGNEVTFTPWHPEYEDVYKEVDMSFSEGWKTLTFPLKEFANAGGKDVSDIMTKVTGKNGSFMFVFGNFDYPAGSSKNRSRGEAVTNQLFYFGNFRIVPYTKPVE</sequence>
<protein>
    <recommendedName>
        <fullName evidence="2">Surface glycan-binding protein B xyloglucan binding domain-containing protein</fullName>
    </recommendedName>
</protein>
<feature type="signal peptide" evidence="1">
    <location>
        <begin position="1"/>
        <end position="25"/>
    </location>
</feature>
<dbReference type="Pfam" id="PF18329">
    <property type="entry name" value="SGBP_B_XBD"/>
    <property type="match status" value="1"/>
</dbReference>
<dbReference type="AlphaFoldDB" id="A0A412N0J3"/>
<name>A0A412N0J3_9BACE</name>